<gene>
    <name evidence="1" type="ORF">FRUB_04975</name>
</gene>
<name>A0A225DJF8_9BACT</name>
<dbReference type="OrthoDB" id="3450944at2"/>
<reference evidence="2" key="1">
    <citation type="submission" date="2017-06" db="EMBL/GenBank/DDBJ databases">
        <title>Genome analysis of Fimbriiglobus ruber SP5, the first member of the order Planctomycetales with confirmed chitinolytic capability.</title>
        <authorList>
            <person name="Ravin N.V."/>
            <person name="Rakitin A.L."/>
            <person name="Ivanova A.A."/>
            <person name="Beletsky A.V."/>
            <person name="Kulichevskaya I.S."/>
            <person name="Mardanov A.V."/>
            <person name="Dedysh S.N."/>
        </authorList>
    </citation>
    <scope>NUCLEOTIDE SEQUENCE [LARGE SCALE GENOMIC DNA]</scope>
    <source>
        <strain evidence="2">SP5</strain>
    </source>
</reference>
<proteinExistence type="predicted"/>
<dbReference type="Proteomes" id="UP000214646">
    <property type="component" value="Unassembled WGS sequence"/>
</dbReference>
<sequence length="108" mass="12400">MEKVIGYVEPRLSMMKYAEWREHDLVIASGQVEGAVRHVVGERMDCAGMRWIPGRAEALLHLRCIELNGDWDEFVAFSDQEYQKRLIEHKAVQIRSNKPLKCGFALAA</sequence>
<evidence type="ECO:0000313" key="2">
    <source>
        <dbReference type="Proteomes" id="UP000214646"/>
    </source>
</evidence>
<dbReference type="EMBL" id="NIDE01000007">
    <property type="protein sequence ID" value="OWK41083.1"/>
    <property type="molecule type" value="Genomic_DNA"/>
</dbReference>
<accession>A0A225DJF8</accession>
<dbReference type="AlphaFoldDB" id="A0A225DJF8"/>
<dbReference type="RefSeq" id="WP_088256037.1">
    <property type="nucleotide sequence ID" value="NZ_NIDE01000007.1"/>
</dbReference>
<protein>
    <submittedName>
        <fullName evidence="1">Uncharacterized protein</fullName>
    </submittedName>
</protein>
<evidence type="ECO:0000313" key="1">
    <source>
        <dbReference type="EMBL" id="OWK41083.1"/>
    </source>
</evidence>
<keyword evidence="2" id="KW-1185">Reference proteome</keyword>
<comment type="caution">
    <text evidence="1">The sequence shown here is derived from an EMBL/GenBank/DDBJ whole genome shotgun (WGS) entry which is preliminary data.</text>
</comment>
<organism evidence="1 2">
    <name type="scientific">Fimbriiglobus ruber</name>
    <dbReference type="NCBI Taxonomy" id="1908690"/>
    <lineage>
        <taxon>Bacteria</taxon>
        <taxon>Pseudomonadati</taxon>
        <taxon>Planctomycetota</taxon>
        <taxon>Planctomycetia</taxon>
        <taxon>Gemmatales</taxon>
        <taxon>Gemmataceae</taxon>
        <taxon>Fimbriiglobus</taxon>
    </lineage>
</organism>